<accession>A0A645DKC0</accession>
<protein>
    <submittedName>
        <fullName evidence="2">Uncharacterized protein</fullName>
    </submittedName>
</protein>
<evidence type="ECO:0000313" key="2">
    <source>
        <dbReference type="EMBL" id="MPM89880.1"/>
    </source>
</evidence>
<proteinExistence type="predicted"/>
<sequence>MRSRTGILPRMRRIFSTSLTTMRLCSKLPGSVRMTITRTTLSVILRARCWRARRLPMQLRSWSTGWGSPPNPSRCASNSPSRISLQTDGMRQRSWPTRCLQKIRRVCCQTARLHWRTLRKGTVSRQTRGWTKSRRCMRWTRRNCIALRYCNWTWNAMRMRKRRSRRCNISCHTMKMCCTNSGMRGLCRATRRGRRLSIENSCA</sequence>
<comment type="caution">
    <text evidence="2">The sequence shown here is derived from an EMBL/GenBank/DDBJ whole genome shotgun (WGS) entry which is preliminary data.</text>
</comment>
<organism evidence="2">
    <name type="scientific">bioreactor metagenome</name>
    <dbReference type="NCBI Taxonomy" id="1076179"/>
    <lineage>
        <taxon>unclassified sequences</taxon>
        <taxon>metagenomes</taxon>
        <taxon>ecological metagenomes</taxon>
    </lineage>
</organism>
<reference evidence="2" key="1">
    <citation type="submission" date="2019-08" db="EMBL/GenBank/DDBJ databases">
        <authorList>
            <person name="Kucharzyk K."/>
            <person name="Murdoch R.W."/>
            <person name="Higgins S."/>
            <person name="Loffler F."/>
        </authorList>
    </citation>
    <scope>NUCLEOTIDE SEQUENCE</scope>
</reference>
<name>A0A645DKC0_9ZZZZ</name>
<feature type="region of interest" description="Disordered" evidence="1">
    <location>
        <begin position="68"/>
        <end position="87"/>
    </location>
</feature>
<gene>
    <name evidence="2" type="ORF">SDC9_136995</name>
</gene>
<feature type="compositionally biased region" description="Polar residues" evidence="1">
    <location>
        <begin position="74"/>
        <end position="87"/>
    </location>
</feature>
<dbReference type="AlphaFoldDB" id="A0A645DKC0"/>
<evidence type="ECO:0000256" key="1">
    <source>
        <dbReference type="SAM" id="MobiDB-lite"/>
    </source>
</evidence>
<dbReference type="EMBL" id="VSSQ01037244">
    <property type="protein sequence ID" value="MPM89880.1"/>
    <property type="molecule type" value="Genomic_DNA"/>
</dbReference>